<accession>A0ABZ1U9E6</accession>
<proteinExistence type="predicted"/>
<organism evidence="2 3">
    <name type="scientific">Kitasatospora purpeofusca</name>
    <dbReference type="NCBI Taxonomy" id="67352"/>
    <lineage>
        <taxon>Bacteria</taxon>
        <taxon>Bacillati</taxon>
        <taxon>Actinomycetota</taxon>
        <taxon>Actinomycetes</taxon>
        <taxon>Kitasatosporales</taxon>
        <taxon>Streptomycetaceae</taxon>
        <taxon>Kitasatospora</taxon>
    </lineage>
</organism>
<protein>
    <submittedName>
        <fullName evidence="2">Uncharacterized protein</fullName>
    </submittedName>
</protein>
<dbReference type="EMBL" id="CP108110">
    <property type="protein sequence ID" value="WUQ87738.1"/>
    <property type="molecule type" value="Genomic_DNA"/>
</dbReference>
<feature type="region of interest" description="Disordered" evidence="1">
    <location>
        <begin position="167"/>
        <end position="217"/>
    </location>
</feature>
<reference evidence="2" key="1">
    <citation type="submission" date="2022-10" db="EMBL/GenBank/DDBJ databases">
        <title>The complete genomes of actinobacterial strains from the NBC collection.</title>
        <authorList>
            <person name="Joergensen T.S."/>
            <person name="Alvarez Arevalo M."/>
            <person name="Sterndorff E.B."/>
            <person name="Faurdal D."/>
            <person name="Vuksanovic O."/>
            <person name="Mourched A.-S."/>
            <person name="Charusanti P."/>
            <person name="Shaw S."/>
            <person name="Blin K."/>
            <person name="Weber T."/>
        </authorList>
    </citation>
    <scope>NUCLEOTIDE SEQUENCE</scope>
    <source>
        <strain evidence="2">NBC_00222</strain>
    </source>
</reference>
<dbReference type="RefSeq" id="WP_328958295.1">
    <property type="nucleotide sequence ID" value="NZ_CP108110.1"/>
</dbReference>
<keyword evidence="3" id="KW-1185">Reference proteome</keyword>
<sequence length="217" mass="23271">MSEQIVTALLSGLVALVVASIGAALTLAQQRRERARWLTDLKSGWALELHKARLESYPEVFRILGGLSHAGSPLTPEAAGQVAVALNGWFYGPGGMCATATARGAVLGLRHCCRRWARDGGRQPGDLYRWRNLTIAALRSDLDLAGLESYDFHPGSTILADLRRELESAERGPRPGEPGRASGRFTLRRPGRRGADPTGGPAGRPSRRPAVPPADGH</sequence>
<evidence type="ECO:0000256" key="1">
    <source>
        <dbReference type="SAM" id="MobiDB-lite"/>
    </source>
</evidence>
<evidence type="ECO:0000313" key="2">
    <source>
        <dbReference type="EMBL" id="WUQ87738.1"/>
    </source>
</evidence>
<dbReference type="Proteomes" id="UP001432222">
    <property type="component" value="Chromosome"/>
</dbReference>
<evidence type="ECO:0000313" key="3">
    <source>
        <dbReference type="Proteomes" id="UP001432222"/>
    </source>
</evidence>
<gene>
    <name evidence="2" type="ORF">OHA16_35020</name>
</gene>
<name>A0ABZ1U9E6_9ACTN</name>